<dbReference type="GO" id="GO:0005886">
    <property type="term" value="C:plasma membrane"/>
    <property type="evidence" value="ECO:0007669"/>
    <property type="project" value="UniProtKB-SubCell"/>
</dbReference>
<evidence type="ECO:0000256" key="5">
    <source>
        <dbReference type="ARBA" id="ARBA00023136"/>
    </source>
</evidence>
<protein>
    <recommendedName>
        <fullName evidence="7">DUF2179 domain-containing protein</fullName>
    </recommendedName>
</protein>
<gene>
    <name evidence="8" type="ORF">Psch_00542</name>
</gene>
<feature type="transmembrane region" description="Helical" evidence="6">
    <location>
        <begin position="21"/>
        <end position="44"/>
    </location>
</feature>
<keyword evidence="9" id="KW-1185">Reference proteome</keyword>
<dbReference type="PANTHER" id="PTHR33545">
    <property type="entry name" value="UPF0750 MEMBRANE PROTEIN YITT-RELATED"/>
    <property type="match status" value="1"/>
</dbReference>
<proteinExistence type="predicted"/>
<feature type="transmembrane region" description="Helical" evidence="6">
    <location>
        <begin position="89"/>
        <end position="106"/>
    </location>
</feature>
<evidence type="ECO:0000256" key="6">
    <source>
        <dbReference type="SAM" id="Phobius"/>
    </source>
</evidence>
<evidence type="ECO:0000256" key="4">
    <source>
        <dbReference type="ARBA" id="ARBA00022989"/>
    </source>
</evidence>
<organism evidence="8 9">
    <name type="scientific">Pelotomaculum schinkii</name>
    <dbReference type="NCBI Taxonomy" id="78350"/>
    <lineage>
        <taxon>Bacteria</taxon>
        <taxon>Bacillati</taxon>
        <taxon>Bacillota</taxon>
        <taxon>Clostridia</taxon>
        <taxon>Eubacteriales</taxon>
        <taxon>Desulfotomaculaceae</taxon>
        <taxon>Pelotomaculum</taxon>
    </lineage>
</organism>
<reference evidence="8 9" key="1">
    <citation type="journal article" date="2018" name="Environ. Microbiol.">
        <title>Novel energy conservation strategies and behaviour of Pelotomaculum schinkii driving syntrophic propionate catabolism.</title>
        <authorList>
            <person name="Hidalgo-Ahumada C.A.P."/>
            <person name="Nobu M.K."/>
            <person name="Narihiro T."/>
            <person name="Tamaki H."/>
            <person name="Liu W.T."/>
            <person name="Kamagata Y."/>
            <person name="Stams A.J.M."/>
            <person name="Imachi H."/>
            <person name="Sousa D.Z."/>
        </authorList>
    </citation>
    <scope>NUCLEOTIDE SEQUENCE [LARGE SCALE GENOMIC DNA]</scope>
    <source>
        <strain evidence="8 9">HH</strain>
    </source>
</reference>
<feature type="transmembrane region" description="Helical" evidence="6">
    <location>
        <begin position="118"/>
        <end position="137"/>
    </location>
</feature>
<evidence type="ECO:0000313" key="8">
    <source>
        <dbReference type="EMBL" id="TEB07004.1"/>
    </source>
</evidence>
<comment type="subcellular location">
    <subcellularLocation>
        <location evidence="1">Cell membrane</location>
        <topology evidence="1">Multi-pass membrane protein</topology>
    </subcellularLocation>
</comment>
<evidence type="ECO:0000259" key="7">
    <source>
        <dbReference type="Pfam" id="PF10035"/>
    </source>
</evidence>
<dbReference type="Pfam" id="PF10035">
    <property type="entry name" value="DUF2179"/>
    <property type="match status" value="1"/>
</dbReference>
<name>A0A4Y7RDD4_9FIRM</name>
<dbReference type="InterPro" id="IPR015867">
    <property type="entry name" value="N-reg_PII/ATP_PRibTrfase_C"/>
</dbReference>
<dbReference type="Pfam" id="PF02588">
    <property type="entry name" value="YitT_membrane"/>
    <property type="match status" value="1"/>
</dbReference>
<comment type="caution">
    <text evidence="8">The sequence shown here is derived from an EMBL/GenBank/DDBJ whole genome shotgun (WGS) entry which is preliminary data.</text>
</comment>
<keyword evidence="3 6" id="KW-0812">Transmembrane</keyword>
<dbReference type="EMBL" id="QFGA01000001">
    <property type="protein sequence ID" value="TEB07004.1"/>
    <property type="molecule type" value="Genomic_DNA"/>
</dbReference>
<dbReference type="InterPro" id="IPR019264">
    <property type="entry name" value="DUF2179"/>
</dbReference>
<dbReference type="CDD" id="cd16380">
    <property type="entry name" value="YitT_C"/>
    <property type="match status" value="1"/>
</dbReference>
<keyword evidence="5 6" id="KW-0472">Membrane</keyword>
<dbReference type="PIRSF" id="PIRSF006483">
    <property type="entry name" value="Membrane_protein_YitT"/>
    <property type="match status" value="1"/>
</dbReference>
<dbReference type="Proteomes" id="UP000298324">
    <property type="component" value="Unassembled WGS sequence"/>
</dbReference>
<accession>A0A4Y7RDD4</accession>
<keyword evidence="2" id="KW-1003">Cell membrane</keyword>
<dbReference type="InterPro" id="IPR051461">
    <property type="entry name" value="UPF0750_membrane"/>
</dbReference>
<evidence type="ECO:0000256" key="2">
    <source>
        <dbReference type="ARBA" id="ARBA00022475"/>
    </source>
</evidence>
<dbReference type="Gene3D" id="3.30.70.120">
    <property type="match status" value="1"/>
</dbReference>
<evidence type="ECO:0000256" key="3">
    <source>
        <dbReference type="ARBA" id="ARBA00022692"/>
    </source>
</evidence>
<evidence type="ECO:0000313" key="9">
    <source>
        <dbReference type="Proteomes" id="UP000298324"/>
    </source>
</evidence>
<feature type="transmembrane region" description="Helical" evidence="6">
    <location>
        <begin position="64"/>
        <end position="82"/>
    </location>
</feature>
<dbReference type="AlphaFoldDB" id="A0A4Y7RDD4"/>
<evidence type="ECO:0000256" key="1">
    <source>
        <dbReference type="ARBA" id="ARBA00004651"/>
    </source>
</evidence>
<keyword evidence="4 6" id="KW-1133">Transmembrane helix</keyword>
<dbReference type="InterPro" id="IPR003740">
    <property type="entry name" value="YitT"/>
</dbReference>
<sequence length="291" mass="31781">MKRKTRVKLARLSRAGKKVSIRLAGIATGAALIAISINAFIIPYGLLSGGVSGLSLMINYLTGFPVYLGIFLINLPIFIWGLKELDHKFIIYSAAGTIVLILVLPLSRPYIPVYGLDLFLASLFSGIVTGLGSGIVLKYGASTGGTDIISMIAKKKKNISVGATSFYCNIAVLLPSLYFFDLKIAMYTAISMWVGGKVIDTVIEGFNHNKSVMIISDKSSEIADRIMHEMRRGVTYLEGQGAYSGQPKLVISCVVSHYEIPRVKEIVHSIDKKAFIYITETVEVKGRGFTW</sequence>
<feature type="domain" description="DUF2179" evidence="7">
    <location>
        <begin position="232"/>
        <end position="286"/>
    </location>
</feature>
<dbReference type="PANTHER" id="PTHR33545:SF5">
    <property type="entry name" value="UPF0750 MEMBRANE PROTEIN YITT"/>
    <property type="match status" value="1"/>
</dbReference>
<dbReference type="RefSeq" id="WP_134217443.1">
    <property type="nucleotide sequence ID" value="NZ_QFGA01000001.1"/>
</dbReference>
<feature type="transmembrane region" description="Helical" evidence="6">
    <location>
        <begin position="158"/>
        <end position="178"/>
    </location>
</feature>